<evidence type="ECO:0000313" key="2">
    <source>
        <dbReference type="EMBL" id="KAH7157870.1"/>
    </source>
</evidence>
<protein>
    <submittedName>
        <fullName evidence="2">Uncharacterized protein</fullName>
    </submittedName>
</protein>
<keyword evidence="1" id="KW-0472">Membrane</keyword>
<sequence>MQRREHAGHGSWSGHRLSGSCTFGLDTGPRGGRGYHPFVSYHSSSSIRLWAALRCALRCIVLRCVALLCCVTILCLVSFALAFLRFDRQGSLQKLQAHPAHHPPASTPLPSLFTRAHMGVRQSSHAPTPAAIPPSAASRTRCFFSPSLQTSTWVHSRYRYRRWFSYLALGPCPCPRLS</sequence>
<comment type="caution">
    <text evidence="2">The sequence shown here is derived from an EMBL/GenBank/DDBJ whole genome shotgun (WGS) entry which is preliminary data.</text>
</comment>
<dbReference type="AlphaFoldDB" id="A0A9P9FAV7"/>
<feature type="transmembrane region" description="Helical" evidence="1">
    <location>
        <begin position="60"/>
        <end position="84"/>
    </location>
</feature>
<gene>
    <name evidence="2" type="ORF">B0J13DRAFT_183113</name>
</gene>
<proteinExistence type="predicted"/>
<accession>A0A9P9FAV7</accession>
<keyword evidence="1" id="KW-0812">Transmembrane</keyword>
<organism evidence="2 3">
    <name type="scientific">Dactylonectria estremocensis</name>
    <dbReference type="NCBI Taxonomy" id="1079267"/>
    <lineage>
        <taxon>Eukaryota</taxon>
        <taxon>Fungi</taxon>
        <taxon>Dikarya</taxon>
        <taxon>Ascomycota</taxon>
        <taxon>Pezizomycotina</taxon>
        <taxon>Sordariomycetes</taxon>
        <taxon>Hypocreomycetidae</taxon>
        <taxon>Hypocreales</taxon>
        <taxon>Nectriaceae</taxon>
        <taxon>Dactylonectria</taxon>
    </lineage>
</organism>
<reference evidence="2" key="1">
    <citation type="journal article" date="2021" name="Nat. Commun.">
        <title>Genetic determinants of endophytism in the Arabidopsis root mycobiome.</title>
        <authorList>
            <person name="Mesny F."/>
            <person name="Miyauchi S."/>
            <person name="Thiergart T."/>
            <person name="Pickel B."/>
            <person name="Atanasova L."/>
            <person name="Karlsson M."/>
            <person name="Huettel B."/>
            <person name="Barry K.W."/>
            <person name="Haridas S."/>
            <person name="Chen C."/>
            <person name="Bauer D."/>
            <person name="Andreopoulos W."/>
            <person name="Pangilinan J."/>
            <person name="LaButti K."/>
            <person name="Riley R."/>
            <person name="Lipzen A."/>
            <person name="Clum A."/>
            <person name="Drula E."/>
            <person name="Henrissat B."/>
            <person name="Kohler A."/>
            <person name="Grigoriev I.V."/>
            <person name="Martin F.M."/>
            <person name="Hacquard S."/>
        </authorList>
    </citation>
    <scope>NUCLEOTIDE SEQUENCE</scope>
    <source>
        <strain evidence="2">MPI-CAGE-AT-0021</strain>
    </source>
</reference>
<keyword evidence="1" id="KW-1133">Transmembrane helix</keyword>
<dbReference type="Proteomes" id="UP000717696">
    <property type="component" value="Unassembled WGS sequence"/>
</dbReference>
<dbReference type="EMBL" id="JAGMUU010000003">
    <property type="protein sequence ID" value="KAH7157870.1"/>
    <property type="molecule type" value="Genomic_DNA"/>
</dbReference>
<name>A0A9P9FAV7_9HYPO</name>
<evidence type="ECO:0000313" key="3">
    <source>
        <dbReference type="Proteomes" id="UP000717696"/>
    </source>
</evidence>
<evidence type="ECO:0000256" key="1">
    <source>
        <dbReference type="SAM" id="Phobius"/>
    </source>
</evidence>
<keyword evidence="3" id="KW-1185">Reference proteome</keyword>